<organism evidence="13 14">
    <name type="scientific">Immundisolibacter cernigliae</name>
    <dbReference type="NCBI Taxonomy" id="1810504"/>
    <lineage>
        <taxon>Bacteria</taxon>
        <taxon>Pseudomonadati</taxon>
        <taxon>Pseudomonadota</taxon>
        <taxon>Gammaproteobacteria</taxon>
        <taxon>Immundisolibacterales</taxon>
        <taxon>Immundisolibacteraceae</taxon>
        <taxon>Immundisolibacter</taxon>
    </lineage>
</organism>
<keyword evidence="8" id="KW-0411">Iron-sulfur</keyword>
<evidence type="ECO:0000256" key="5">
    <source>
        <dbReference type="ARBA" id="ARBA00022967"/>
    </source>
</evidence>
<dbReference type="PANTHER" id="PTHR43687">
    <property type="entry name" value="ADENYLYLSULFATE REDUCTASE, BETA SUBUNIT"/>
    <property type="match status" value="1"/>
</dbReference>
<dbReference type="InterPro" id="IPR010207">
    <property type="entry name" value="Elect_transpt_cplx_RnfB/RsxB"/>
</dbReference>
<keyword evidence="4" id="KW-0677">Repeat</keyword>
<dbReference type="PROSITE" id="PS00198">
    <property type="entry name" value="4FE4S_FER_1"/>
    <property type="match status" value="2"/>
</dbReference>
<evidence type="ECO:0000256" key="7">
    <source>
        <dbReference type="ARBA" id="ARBA00023004"/>
    </source>
</evidence>
<reference evidence="14" key="1">
    <citation type="submission" date="2016-03" db="EMBL/GenBank/DDBJ databases">
        <title>Complete genome sequence of Solimmundus cernigliae, representing a novel lineage of polycyclic aromatic hydrocarbon degraders within the Gammaproteobacteria.</title>
        <authorList>
            <person name="Singleton D.R."/>
            <person name="Dickey A.N."/>
            <person name="Scholl E.H."/>
            <person name="Wright F.A."/>
            <person name="Aitken M.D."/>
        </authorList>
    </citation>
    <scope>NUCLEOTIDE SEQUENCE [LARGE SCALE GENOMIC DNA]</scope>
    <source>
        <strain evidence="14">TR3.2</strain>
    </source>
</reference>
<dbReference type="PROSITE" id="PS51379">
    <property type="entry name" value="4FE4S_FER_2"/>
    <property type="match status" value="2"/>
</dbReference>
<dbReference type="AlphaFoldDB" id="A0A1B1YU15"/>
<dbReference type="GO" id="GO:0046872">
    <property type="term" value="F:metal ion binding"/>
    <property type="evidence" value="ECO:0007669"/>
    <property type="project" value="UniProtKB-KW"/>
</dbReference>
<evidence type="ECO:0000259" key="12">
    <source>
        <dbReference type="PROSITE" id="PS51656"/>
    </source>
</evidence>
<accession>A0A1B1YU15</accession>
<protein>
    <submittedName>
        <fullName evidence="13">Uncharacterized protein</fullName>
    </submittedName>
</protein>
<dbReference type="EMBL" id="CP014671">
    <property type="protein sequence ID" value="ANX04288.1"/>
    <property type="molecule type" value="Genomic_DNA"/>
</dbReference>
<dbReference type="InParanoid" id="A0A1B1YU15"/>
<dbReference type="STRING" id="1810504.PG2T_08945"/>
<dbReference type="Gene3D" id="3.30.70.20">
    <property type="match status" value="1"/>
</dbReference>
<keyword evidence="9" id="KW-0472">Membrane</keyword>
<dbReference type="Proteomes" id="UP000092952">
    <property type="component" value="Chromosome"/>
</dbReference>
<keyword evidence="3" id="KW-0479">Metal-binding</keyword>
<dbReference type="Pfam" id="PF14697">
    <property type="entry name" value="Fer4_21"/>
    <property type="match status" value="1"/>
</dbReference>
<evidence type="ECO:0000256" key="10">
    <source>
        <dbReference type="SAM" id="MobiDB-lite"/>
    </source>
</evidence>
<dbReference type="PROSITE" id="PS51656">
    <property type="entry name" value="4FE4S"/>
    <property type="match status" value="1"/>
</dbReference>
<keyword evidence="2" id="KW-0004">4Fe-4S</keyword>
<dbReference type="InterPro" id="IPR017900">
    <property type="entry name" value="4Fe4S_Fe_S_CS"/>
</dbReference>
<dbReference type="SUPFAM" id="SSF54862">
    <property type="entry name" value="4Fe-4S ferredoxins"/>
    <property type="match status" value="1"/>
</dbReference>
<keyword evidence="7" id="KW-0408">Iron</keyword>
<evidence type="ECO:0000256" key="4">
    <source>
        <dbReference type="ARBA" id="ARBA00022737"/>
    </source>
</evidence>
<keyword evidence="5" id="KW-1278">Translocase</keyword>
<dbReference type="InterPro" id="IPR050572">
    <property type="entry name" value="Fe-S_Ferredoxin"/>
</dbReference>
<evidence type="ECO:0000256" key="2">
    <source>
        <dbReference type="ARBA" id="ARBA00022485"/>
    </source>
</evidence>
<sequence>MPSLANTIDALLPQTQCGRCGYDGCQPYAQALAAGACDLNRCPPGGEQTIAALAALLGRPARLLDPECGPAPPPQRAWIDPAACIGCTKCIQACPVDAIVGAGKRLHGVIEQECNGCGLCVAPCPVDCIHLLPQPAESGQRRAALAAINRRRHDARQRRLAAKTAAAPPAPSGPSPEVQTALARARALLAARGA</sequence>
<evidence type="ECO:0000256" key="9">
    <source>
        <dbReference type="ARBA" id="ARBA00023136"/>
    </source>
</evidence>
<dbReference type="Gene3D" id="1.10.15.40">
    <property type="entry name" value="Electron transport complex subunit B, putative Fe-S cluster"/>
    <property type="match status" value="1"/>
</dbReference>
<gene>
    <name evidence="13" type="ORF">PG2T_08945</name>
</gene>
<dbReference type="FunCoup" id="A0A1B1YU15">
    <property type="interactions" value="68"/>
</dbReference>
<name>A0A1B1YU15_9GAMM</name>
<evidence type="ECO:0000256" key="3">
    <source>
        <dbReference type="ARBA" id="ARBA00022723"/>
    </source>
</evidence>
<keyword evidence="1" id="KW-0813">Transport</keyword>
<evidence type="ECO:0000313" key="13">
    <source>
        <dbReference type="EMBL" id="ANX04288.1"/>
    </source>
</evidence>
<evidence type="ECO:0000259" key="11">
    <source>
        <dbReference type="PROSITE" id="PS51379"/>
    </source>
</evidence>
<dbReference type="InterPro" id="IPR007202">
    <property type="entry name" value="4Fe-4S_dom"/>
</dbReference>
<evidence type="ECO:0000256" key="6">
    <source>
        <dbReference type="ARBA" id="ARBA00022982"/>
    </source>
</evidence>
<feature type="domain" description="4Fe-4S" evidence="12">
    <location>
        <begin position="1"/>
        <end position="59"/>
    </location>
</feature>
<feature type="domain" description="4Fe-4S ferredoxin-type" evidence="11">
    <location>
        <begin position="105"/>
        <end position="134"/>
    </location>
</feature>
<dbReference type="NCBIfam" id="TIGR01944">
    <property type="entry name" value="rnfB"/>
    <property type="match status" value="1"/>
</dbReference>
<keyword evidence="14" id="KW-1185">Reference proteome</keyword>
<feature type="domain" description="4Fe-4S ferredoxin-type" evidence="11">
    <location>
        <begin position="75"/>
        <end position="104"/>
    </location>
</feature>
<dbReference type="KEGG" id="gbi:PG2T_08945"/>
<dbReference type="PANTHER" id="PTHR43687:SF1">
    <property type="entry name" value="FERREDOXIN III"/>
    <property type="match status" value="1"/>
</dbReference>
<dbReference type="Pfam" id="PF04060">
    <property type="entry name" value="FeS"/>
    <property type="match status" value="1"/>
</dbReference>
<dbReference type="GO" id="GO:0051539">
    <property type="term" value="F:4 iron, 4 sulfur cluster binding"/>
    <property type="evidence" value="ECO:0007669"/>
    <property type="project" value="UniProtKB-KW"/>
</dbReference>
<evidence type="ECO:0000313" key="14">
    <source>
        <dbReference type="Proteomes" id="UP000092952"/>
    </source>
</evidence>
<keyword evidence="6" id="KW-0249">Electron transport</keyword>
<dbReference type="InterPro" id="IPR017896">
    <property type="entry name" value="4Fe4S_Fe-S-bd"/>
</dbReference>
<dbReference type="OrthoDB" id="9789936at2"/>
<proteinExistence type="predicted"/>
<evidence type="ECO:0000256" key="8">
    <source>
        <dbReference type="ARBA" id="ARBA00023014"/>
    </source>
</evidence>
<dbReference type="GO" id="GO:0009055">
    <property type="term" value="F:electron transfer activity"/>
    <property type="evidence" value="ECO:0007669"/>
    <property type="project" value="InterPro"/>
</dbReference>
<dbReference type="RefSeq" id="WP_068804346.1">
    <property type="nucleotide sequence ID" value="NZ_CP014671.1"/>
</dbReference>
<feature type="region of interest" description="Disordered" evidence="10">
    <location>
        <begin position="158"/>
        <end position="178"/>
    </location>
</feature>
<evidence type="ECO:0000256" key="1">
    <source>
        <dbReference type="ARBA" id="ARBA00022448"/>
    </source>
</evidence>